<evidence type="ECO:0000313" key="7">
    <source>
        <dbReference type="EMBL" id="EMA51359.1"/>
    </source>
</evidence>
<dbReference type="RefSeq" id="WP_004051214.1">
    <property type="nucleotide sequence ID" value="NZ_AOMC01000015.1"/>
</dbReference>
<proteinExistence type="predicted"/>
<accession>M0N2K3</accession>
<evidence type="ECO:0000256" key="3">
    <source>
        <dbReference type="ARBA" id="ARBA00022692"/>
    </source>
</evidence>
<dbReference type="GO" id="GO:0005886">
    <property type="term" value="C:plasma membrane"/>
    <property type="evidence" value="ECO:0007669"/>
    <property type="project" value="UniProtKB-SubCell"/>
</dbReference>
<dbReference type="PATRIC" id="fig|931277.6.peg.180"/>
<dbReference type="PIRSF" id="PIRSF035875">
    <property type="entry name" value="RNase_BN"/>
    <property type="match status" value="1"/>
</dbReference>
<feature type="transmembrane region" description="Helical" evidence="6">
    <location>
        <begin position="167"/>
        <end position="191"/>
    </location>
</feature>
<feature type="transmembrane region" description="Helical" evidence="6">
    <location>
        <begin position="135"/>
        <end position="155"/>
    </location>
</feature>
<sequence length="280" mass="29249">MQTGSTTSSRTDDLLSIGRTVVAVARQEQITLMAASLAYYLFTALVPLLLFSVIALSLFGHGLLGQLSGTASGTVLPSGVSVPKTLLANTQGRFRAAVLGAVILAWSALRTFGALDGAFAAVYDEREEVSLVDKAVDAVIVFVTVGLATVALALIGGALALTVKDRLLLRVASPLFLFVTLAVVFAPLYYLLPEVEGVTLAEIFPGTLLAALVWTVSAVVVRLYATTSSSVQFYGVAGGVLLLLTWLYVGGLALLVGAALNATLADRVDPDAEWLPTAHR</sequence>
<evidence type="ECO:0000256" key="5">
    <source>
        <dbReference type="ARBA" id="ARBA00023136"/>
    </source>
</evidence>
<comment type="caution">
    <text evidence="7">The sequence shown here is derived from an EMBL/GenBank/DDBJ whole genome shotgun (WGS) entry which is preliminary data.</text>
</comment>
<dbReference type="InterPro" id="IPR017039">
    <property type="entry name" value="Virul_fac_BrkB"/>
</dbReference>
<keyword evidence="2" id="KW-1003">Cell membrane</keyword>
<dbReference type="OrthoDB" id="204872at2157"/>
<dbReference type="Pfam" id="PF03631">
    <property type="entry name" value="Virul_fac_BrkB"/>
    <property type="match status" value="1"/>
</dbReference>
<evidence type="ECO:0000256" key="4">
    <source>
        <dbReference type="ARBA" id="ARBA00022989"/>
    </source>
</evidence>
<feature type="transmembrane region" description="Helical" evidence="6">
    <location>
        <begin position="203"/>
        <end position="224"/>
    </location>
</feature>
<dbReference type="STRING" id="931277.C448_00917"/>
<evidence type="ECO:0000256" key="1">
    <source>
        <dbReference type="ARBA" id="ARBA00004651"/>
    </source>
</evidence>
<protein>
    <submittedName>
        <fullName evidence="7">Ribonuclease BN</fullName>
    </submittedName>
</protein>
<evidence type="ECO:0000256" key="6">
    <source>
        <dbReference type="SAM" id="Phobius"/>
    </source>
</evidence>
<dbReference type="EMBL" id="AOMC01000015">
    <property type="protein sequence ID" value="EMA51359.1"/>
    <property type="molecule type" value="Genomic_DNA"/>
</dbReference>
<keyword evidence="3 6" id="KW-0812">Transmembrane</keyword>
<feature type="transmembrane region" description="Helical" evidence="6">
    <location>
        <begin position="236"/>
        <end position="260"/>
    </location>
</feature>
<keyword evidence="4 6" id="KW-1133">Transmembrane helix</keyword>
<gene>
    <name evidence="7" type="ORF">C448_00917</name>
</gene>
<evidence type="ECO:0000256" key="2">
    <source>
        <dbReference type="ARBA" id="ARBA00022475"/>
    </source>
</evidence>
<dbReference type="PANTHER" id="PTHR30213:SF0">
    <property type="entry name" value="UPF0761 MEMBRANE PROTEIN YIHY"/>
    <property type="match status" value="1"/>
</dbReference>
<dbReference type="AlphaFoldDB" id="M0N2K3"/>
<reference evidence="7 8" key="1">
    <citation type="journal article" date="2014" name="PLoS Genet.">
        <title>Phylogenetically driven sequencing of extremely halophilic archaea reveals strategies for static and dynamic osmo-response.</title>
        <authorList>
            <person name="Becker E.A."/>
            <person name="Seitzer P.M."/>
            <person name="Tritt A."/>
            <person name="Larsen D."/>
            <person name="Krusor M."/>
            <person name="Yao A.I."/>
            <person name="Wu D."/>
            <person name="Madern D."/>
            <person name="Eisen J.A."/>
            <person name="Darling A.E."/>
            <person name="Facciotti M.T."/>
        </authorList>
    </citation>
    <scope>NUCLEOTIDE SEQUENCE [LARGE SCALE GENOMIC DNA]</scope>
    <source>
        <strain evidence="7 8">DSM 1307</strain>
    </source>
</reference>
<comment type="subcellular location">
    <subcellularLocation>
        <location evidence="1">Cell membrane</location>
        <topology evidence="1">Multi-pass membrane protein</topology>
    </subcellularLocation>
</comment>
<dbReference type="PANTHER" id="PTHR30213">
    <property type="entry name" value="INNER MEMBRANE PROTEIN YHJD"/>
    <property type="match status" value="1"/>
</dbReference>
<keyword evidence="5 6" id="KW-0472">Membrane</keyword>
<dbReference type="eggNOG" id="arCOG04965">
    <property type="taxonomic scope" value="Archaea"/>
</dbReference>
<keyword evidence="8" id="KW-1185">Reference proteome</keyword>
<name>M0N2K3_HALMO</name>
<dbReference type="Proteomes" id="UP000011568">
    <property type="component" value="Unassembled WGS sequence"/>
</dbReference>
<organism evidence="7 8">
    <name type="scientific">Halococcus morrhuae DSM 1307</name>
    <dbReference type="NCBI Taxonomy" id="931277"/>
    <lineage>
        <taxon>Archaea</taxon>
        <taxon>Methanobacteriati</taxon>
        <taxon>Methanobacteriota</taxon>
        <taxon>Stenosarchaea group</taxon>
        <taxon>Halobacteria</taxon>
        <taxon>Halobacteriales</taxon>
        <taxon>Halococcaceae</taxon>
        <taxon>Halococcus</taxon>
    </lineage>
</organism>
<evidence type="ECO:0000313" key="8">
    <source>
        <dbReference type="Proteomes" id="UP000011568"/>
    </source>
</evidence>
<feature type="transmembrane region" description="Helical" evidence="6">
    <location>
        <begin position="37"/>
        <end position="59"/>
    </location>
</feature>